<gene>
    <name evidence="1" type="ORF">F4560_004430</name>
</gene>
<dbReference type="Gene3D" id="3.30.1120.70">
    <property type="match status" value="1"/>
</dbReference>
<name>A0A7W9HLT7_9PSEU</name>
<dbReference type="Proteomes" id="UP000552097">
    <property type="component" value="Unassembled WGS sequence"/>
</dbReference>
<dbReference type="Gene3D" id="3.40.140.120">
    <property type="match status" value="1"/>
</dbReference>
<keyword evidence="2" id="KW-1185">Reference proteome</keyword>
<sequence length="371" mass="40955">MFNSISDSIAQSPVDIYRKTNGVDVEVTSRPKWIDRPNADQTPYEFWEQVVQSMLYYGNAYIYKLRSGNKILELHVLHPDDIEVKQEVRFGPRTYTVQGFDGELTKDDILHIKAYGGPDSLYGISPVQAAATFVSSASSAQDYSAGLYDHNLNLAGVIEIPQKAGKDLSPDEAARIGKVFADSHKPSAEGGTPIGVLGGGATFKPISLTPQQAQLIESDQWSAQKFATLLNVPAFMVDASAGSWAGRGLQVMNLWYQQRSLQPWVRRIEDAFSTFLLSAGLRMKFNLDAILRSSTNERYDAHTKAINAGWRTRNEVRALEGLKPINGLDEPIVPQWMFNASDQAAQADLTQEKLQKEIDEIGDDSPGGENA</sequence>
<evidence type="ECO:0000313" key="2">
    <source>
        <dbReference type="Proteomes" id="UP000552097"/>
    </source>
</evidence>
<reference evidence="1 2" key="1">
    <citation type="submission" date="2020-08" db="EMBL/GenBank/DDBJ databases">
        <title>Sequencing the genomes of 1000 actinobacteria strains.</title>
        <authorList>
            <person name="Klenk H.-P."/>
        </authorList>
    </citation>
    <scope>NUCLEOTIDE SEQUENCE [LARGE SCALE GENOMIC DNA]</scope>
    <source>
        <strain evidence="1 2">DSM 45486</strain>
    </source>
</reference>
<dbReference type="AlphaFoldDB" id="A0A7W9HLT7"/>
<organism evidence="1 2">
    <name type="scientific">Saccharothrix ecbatanensis</name>
    <dbReference type="NCBI Taxonomy" id="1105145"/>
    <lineage>
        <taxon>Bacteria</taxon>
        <taxon>Bacillati</taxon>
        <taxon>Actinomycetota</taxon>
        <taxon>Actinomycetes</taxon>
        <taxon>Pseudonocardiales</taxon>
        <taxon>Pseudonocardiaceae</taxon>
        <taxon>Saccharothrix</taxon>
    </lineage>
</organism>
<dbReference type="InterPro" id="IPR006944">
    <property type="entry name" value="Phage/GTA_portal"/>
</dbReference>
<protein>
    <submittedName>
        <fullName evidence="1">HK97 family phage portal protein</fullName>
    </submittedName>
</protein>
<accession>A0A7W9HLT7</accession>
<dbReference type="NCBIfam" id="TIGR01537">
    <property type="entry name" value="portal_HK97"/>
    <property type="match status" value="1"/>
</dbReference>
<evidence type="ECO:0000313" key="1">
    <source>
        <dbReference type="EMBL" id="MBB5804662.1"/>
    </source>
</evidence>
<dbReference type="Gene3D" id="1.20.1270.210">
    <property type="match status" value="1"/>
</dbReference>
<dbReference type="Pfam" id="PF04860">
    <property type="entry name" value="Phage_portal"/>
    <property type="match status" value="1"/>
</dbReference>
<proteinExistence type="predicted"/>
<dbReference type="EMBL" id="JACHMO010000001">
    <property type="protein sequence ID" value="MBB5804662.1"/>
    <property type="molecule type" value="Genomic_DNA"/>
</dbReference>
<dbReference type="InterPro" id="IPR006427">
    <property type="entry name" value="Portal_HK97"/>
</dbReference>
<comment type="caution">
    <text evidence="1">The sequence shown here is derived from an EMBL/GenBank/DDBJ whole genome shotgun (WGS) entry which is preliminary data.</text>
</comment>